<evidence type="ECO:0000313" key="4">
    <source>
        <dbReference type="Proteomes" id="UP000615326"/>
    </source>
</evidence>
<dbReference type="RefSeq" id="WP_173576391.1">
    <property type="nucleotide sequence ID" value="NZ_WOSW01000005.1"/>
</dbReference>
<sequence length="339" mass="38517">MLQTRGFETVSPEVIKSIKSYQKSDVLVSLYQVISSVSAFVICYGFLLFSVKNGYLSALFLSPLASGLAIRVFILQHDCGHGSLFRSQRVNNFVGRLCSLLTFTPYDHWKKHHSIHHGSWNNVDNRGRLSDLYSDCTTVSEYMSKSRFGKVIYKISKNPVFTIFIMPPIIFFVVYRIAFDTPVAWLRERIGLYVTNICLLLIYWGLIEIFGLKTVFLVAFSVIYPASVIGVWLFLVQHKFEGVKWASNTGWNMFDAATGGCSFLKLPSVLKWFSGNIGIHHVHHAAPGIPNYRLNACHEAHEVFATVKVLNLRDGIREAFTNTLWDEEKSVMVSLRSVR</sequence>
<evidence type="ECO:0000259" key="2">
    <source>
        <dbReference type="Pfam" id="PF00487"/>
    </source>
</evidence>
<dbReference type="EMBL" id="WOSW01000005">
    <property type="protein sequence ID" value="NHO31778.1"/>
    <property type="molecule type" value="Genomic_DNA"/>
</dbReference>
<evidence type="ECO:0000313" key="3">
    <source>
        <dbReference type="EMBL" id="NHO31778.1"/>
    </source>
</evidence>
<reference evidence="3 4" key="1">
    <citation type="journal article" date="2020" name="Int. J. Syst. Evol. Microbiol.">
        <title>Novel acetic acid bacteria from cider fermentations: Acetobacter conturbans sp. nov. and Acetobacter fallax sp. nov.</title>
        <authorList>
            <person name="Sombolestani A.S."/>
            <person name="Cleenwerck I."/>
            <person name="Cnockaert M."/>
            <person name="Borremans W."/>
            <person name="Wieme A.D."/>
            <person name="De Vuyst L."/>
            <person name="Vandamme P."/>
        </authorList>
    </citation>
    <scope>NUCLEOTIDE SEQUENCE [LARGE SCALE GENOMIC DNA]</scope>
    <source>
        <strain evidence="3 4">LMG 1637</strain>
    </source>
</reference>
<dbReference type="PANTHER" id="PTHR19353:SF73">
    <property type="entry name" value="FATTY ACID DESATURASE"/>
    <property type="match status" value="1"/>
</dbReference>
<dbReference type="InterPro" id="IPR012171">
    <property type="entry name" value="Fatty_acid_desaturase"/>
</dbReference>
<proteinExistence type="predicted"/>
<keyword evidence="4" id="KW-1185">Reference proteome</keyword>
<feature type="transmembrane region" description="Helical" evidence="1">
    <location>
        <begin position="26"/>
        <end position="49"/>
    </location>
</feature>
<comment type="caution">
    <text evidence="3">The sequence shown here is derived from an EMBL/GenBank/DDBJ whole genome shotgun (WGS) entry which is preliminary data.</text>
</comment>
<keyword evidence="1" id="KW-1133">Transmembrane helix</keyword>
<dbReference type="Pfam" id="PF00487">
    <property type="entry name" value="FA_desaturase"/>
    <property type="match status" value="1"/>
</dbReference>
<dbReference type="PANTHER" id="PTHR19353">
    <property type="entry name" value="FATTY ACID DESATURASE 2"/>
    <property type="match status" value="1"/>
</dbReference>
<feature type="transmembrane region" description="Helical" evidence="1">
    <location>
        <begin position="190"/>
        <end position="207"/>
    </location>
</feature>
<keyword evidence="1" id="KW-0472">Membrane</keyword>
<feature type="domain" description="Fatty acid desaturase" evidence="2">
    <location>
        <begin position="61"/>
        <end position="302"/>
    </location>
</feature>
<accession>A0ABX0K7K9</accession>
<feature type="transmembrane region" description="Helical" evidence="1">
    <location>
        <begin position="160"/>
        <end position="178"/>
    </location>
</feature>
<name>A0ABX0K7K9_9PROT</name>
<protein>
    <submittedName>
        <fullName evidence="3">Fatty acid desaturase</fullName>
    </submittedName>
</protein>
<feature type="transmembrane region" description="Helical" evidence="1">
    <location>
        <begin position="214"/>
        <end position="235"/>
    </location>
</feature>
<feature type="transmembrane region" description="Helical" evidence="1">
    <location>
        <begin position="55"/>
        <end position="74"/>
    </location>
</feature>
<keyword evidence="1" id="KW-0812">Transmembrane</keyword>
<organism evidence="3 4">
    <name type="scientific">Acetobacter fallax</name>
    <dbReference type="NCBI Taxonomy" id="1737473"/>
    <lineage>
        <taxon>Bacteria</taxon>
        <taxon>Pseudomonadati</taxon>
        <taxon>Pseudomonadota</taxon>
        <taxon>Alphaproteobacteria</taxon>
        <taxon>Acetobacterales</taxon>
        <taxon>Acetobacteraceae</taxon>
        <taxon>Acetobacter</taxon>
    </lineage>
</organism>
<gene>
    <name evidence="3" type="ORF">GOB84_04225</name>
</gene>
<dbReference type="Proteomes" id="UP000615326">
    <property type="component" value="Unassembled WGS sequence"/>
</dbReference>
<evidence type="ECO:0000256" key="1">
    <source>
        <dbReference type="SAM" id="Phobius"/>
    </source>
</evidence>
<dbReference type="InterPro" id="IPR005804">
    <property type="entry name" value="FA_desaturase_dom"/>
</dbReference>